<organism evidence="1">
    <name type="scientific">Anguilla anguilla</name>
    <name type="common">European freshwater eel</name>
    <name type="synonym">Muraena anguilla</name>
    <dbReference type="NCBI Taxonomy" id="7936"/>
    <lineage>
        <taxon>Eukaryota</taxon>
        <taxon>Metazoa</taxon>
        <taxon>Chordata</taxon>
        <taxon>Craniata</taxon>
        <taxon>Vertebrata</taxon>
        <taxon>Euteleostomi</taxon>
        <taxon>Actinopterygii</taxon>
        <taxon>Neopterygii</taxon>
        <taxon>Teleostei</taxon>
        <taxon>Anguilliformes</taxon>
        <taxon>Anguillidae</taxon>
        <taxon>Anguilla</taxon>
    </lineage>
</organism>
<evidence type="ECO:0000313" key="1">
    <source>
        <dbReference type="EMBL" id="JAH56597.1"/>
    </source>
</evidence>
<reference evidence="1" key="1">
    <citation type="submission" date="2014-11" db="EMBL/GenBank/DDBJ databases">
        <authorList>
            <person name="Amaro Gonzalez C."/>
        </authorList>
    </citation>
    <scope>NUCLEOTIDE SEQUENCE</scope>
</reference>
<dbReference type="EMBL" id="GBXM01051980">
    <property type="protein sequence ID" value="JAH56597.1"/>
    <property type="molecule type" value="Transcribed_RNA"/>
</dbReference>
<dbReference type="AlphaFoldDB" id="A0A0E9TSZ8"/>
<sequence length="17" mass="1774">MVISVGNPEQCRTLGAV</sequence>
<protein>
    <submittedName>
        <fullName evidence="1">Uncharacterized protein</fullName>
    </submittedName>
</protein>
<reference evidence="1" key="2">
    <citation type="journal article" date="2015" name="Fish Shellfish Immunol.">
        <title>Early steps in the European eel (Anguilla anguilla)-Vibrio vulnificus interaction in the gills: Role of the RtxA13 toxin.</title>
        <authorList>
            <person name="Callol A."/>
            <person name="Pajuelo D."/>
            <person name="Ebbesson L."/>
            <person name="Teles M."/>
            <person name="MacKenzie S."/>
            <person name="Amaro C."/>
        </authorList>
    </citation>
    <scope>NUCLEOTIDE SEQUENCE</scope>
</reference>
<accession>A0A0E9TSZ8</accession>
<proteinExistence type="predicted"/>
<name>A0A0E9TSZ8_ANGAN</name>